<evidence type="ECO:0000313" key="2">
    <source>
        <dbReference type="Proteomes" id="UP001501116"/>
    </source>
</evidence>
<keyword evidence="2" id="KW-1185">Reference proteome</keyword>
<accession>A0ABN2QBR3</accession>
<evidence type="ECO:0000313" key="1">
    <source>
        <dbReference type="EMBL" id="GAA1947244.1"/>
    </source>
</evidence>
<gene>
    <name evidence="1" type="ORF">GCM10009754_14210</name>
</gene>
<dbReference type="EMBL" id="BAAANN010000004">
    <property type="protein sequence ID" value="GAA1947244.1"/>
    <property type="molecule type" value="Genomic_DNA"/>
</dbReference>
<name>A0ABN2QBR3_9PSEU</name>
<dbReference type="Proteomes" id="UP001501116">
    <property type="component" value="Unassembled WGS sequence"/>
</dbReference>
<protein>
    <submittedName>
        <fullName evidence="1">Uncharacterized protein</fullName>
    </submittedName>
</protein>
<reference evidence="1 2" key="1">
    <citation type="journal article" date="2019" name="Int. J. Syst. Evol. Microbiol.">
        <title>The Global Catalogue of Microorganisms (GCM) 10K type strain sequencing project: providing services to taxonomists for standard genome sequencing and annotation.</title>
        <authorList>
            <consortium name="The Broad Institute Genomics Platform"/>
            <consortium name="The Broad Institute Genome Sequencing Center for Infectious Disease"/>
            <person name="Wu L."/>
            <person name="Ma J."/>
        </authorList>
    </citation>
    <scope>NUCLEOTIDE SEQUENCE [LARGE SCALE GENOMIC DNA]</scope>
    <source>
        <strain evidence="1 2">JCM 14545</strain>
    </source>
</reference>
<dbReference type="RefSeq" id="WP_344414750.1">
    <property type="nucleotide sequence ID" value="NZ_BAAANN010000004.1"/>
</dbReference>
<comment type="caution">
    <text evidence="1">The sequence shown here is derived from an EMBL/GenBank/DDBJ whole genome shotgun (WGS) entry which is preliminary data.</text>
</comment>
<proteinExistence type="predicted"/>
<organism evidence="1 2">
    <name type="scientific">Amycolatopsis minnesotensis</name>
    <dbReference type="NCBI Taxonomy" id="337894"/>
    <lineage>
        <taxon>Bacteria</taxon>
        <taxon>Bacillati</taxon>
        <taxon>Actinomycetota</taxon>
        <taxon>Actinomycetes</taxon>
        <taxon>Pseudonocardiales</taxon>
        <taxon>Pseudonocardiaceae</taxon>
        <taxon>Amycolatopsis</taxon>
    </lineage>
</organism>
<sequence>MAWWFRYISSGVLERLEDIAGRAAADRGPLAAEAATLAAAWTCLLRLHRQQPGKRCALCGGGTGTPTELCSAWQVAVAYLLRRMPERR</sequence>